<dbReference type="KEGG" id="nlc:EBAPG3_008020"/>
<organism evidence="2 3">
    <name type="scientific">Nitrosospira lacus</name>
    <dbReference type="NCBI Taxonomy" id="1288494"/>
    <lineage>
        <taxon>Bacteria</taxon>
        <taxon>Pseudomonadati</taxon>
        <taxon>Pseudomonadota</taxon>
        <taxon>Betaproteobacteria</taxon>
        <taxon>Nitrosomonadales</taxon>
        <taxon>Nitrosomonadaceae</taxon>
        <taxon>Nitrosospira</taxon>
    </lineage>
</organism>
<keyword evidence="3" id="KW-1185">Reference proteome</keyword>
<protein>
    <submittedName>
        <fullName evidence="2">Uncharacterized protein</fullName>
    </submittedName>
</protein>
<dbReference type="Gene3D" id="2.120.10.70">
    <property type="entry name" value="Fucose-specific lectin"/>
    <property type="match status" value="3"/>
</dbReference>
<name>A0A1W6SPI6_9PROT</name>
<proteinExistence type="predicted"/>
<feature type="region of interest" description="Disordered" evidence="1">
    <location>
        <begin position="1089"/>
        <end position="1111"/>
    </location>
</feature>
<gene>
    <name evidence="2" type="ORF">EBAPG3_008020</name>
</gene>
<dbReference type="Gene3D" id="2.60.270.50">
    <property type="match status" value="1"/>
</dbReference>
<sequence>MAARSTRITFRNQSGQTLHHIGDSLDGGEWTDPLTPPREIPAGATVSWQSESDGIKTGTEGRVRYRVGNGGNELNIHWDNPYAGTNFYEQSISGPFGLYFEGGKGNNTEAIYALIPDKRRAVGGYLPSVHGFAFSNHWPSIHITSISLPDPFGDIAVGNASWGLCGGMSFASRDYFEARLRAPRQKVNPAGEGDPLFDYIVRRLAQSLNVGDAADFVKYADPLYPDTDDITADGRNWVMAHVTWPGIRNVIDSGHPCPIGVVIGRLPDVTHGGHQVCAYAYQLQGQVLTVWVYDPNSPLNDDVTIRVDISRTDQTLFDVRSNINVGHSPICFFTQSYEQREPLVLTTSHSDCRLGAVAREGEHMDLFWVGPDGAVGSTWWDSNPGAGWGDHPSFPITPPNAAALNSGVAVVSRTTEHLDVFYVGPDGAIGSTWWDLALGMSWGDHAPFSITSPGAARADSPIAAIARGPNHLDVFWIGPDGAIASTWWDAAPGMNWGSHQPFPITPPNAAGPGSGITVVSRTSDQLDVFWIGPDGAIGSTWWNAGAGLGWGDHQPFAITQPNAARRGSPVSVVARAGNHMDVFWIGHDGGIGSTWWDAAPGMSWADHQPFPIAPAAAAGPSSGLVAIGRKDDHLDVFWIGPDGAIGSTWWNAGTGLGWGDHQPFAITPPHAAGDGARLACIARQREHMDVFWVGPDGAIGSTWWHDGPGTNWGDHQPFAVTSPGAARLLTTSHSDCRLGAVAREGEHMDLFWVGPDGAVGSTWWDSNPGAGWGDHPSFPITPPNAAALNSGVAVVSRTTEHLDVFYVGPDGAIGSTWWDLALGMSWGDHAPFSITSPGAARADSPIAAIARGPNHLDVFWIGPDGAIASTWWDAAPGMNWGSHQPFPITPPNAAGPGSGITVVSRTSDQLDVFWIGPDGAIGSTWWNAGAGLGWGDHQPFAITQPNAARRGSPVSVVARAGNHMDVFWIGHDGGIGSTWWDAAPGMSWADHQPFPIAPAAAAGPSSGLVAIGRKDDHLDVFWIGPDGAIGSTWWNAGTGLGWGDHQPFAITPPHAAGDGARLACIARQREHMDVFWVGPDGAIGSTWWHDGPGTNWGDHQPFAVTSPGAAR</sequence>
<evidence type="ECO:0000313" key="3">
    <source>
        <dbReference type="Proteomes" id="UP000012179"/>
    </source>
</evidence>
<evidence type="ECO:0000256" key="1">
    <source>
        <dbReference type="SAM" id="MobiDB-lite"/>
    </source>
</evidence>
<dbReference type="Proteomes" id="UP000012179">
    <property type="component" value="Chromosome"/>
</dbReference>
<reference evidence="2 3" key="1">
    <citation type="journal article" date="2015" name="Int. J. Syst. Evol. Microbiol.">
        <title>Nitrosospira lacus sp. nov., a psychrotolerant, ammonia-oxidizing bacterium from sandy lake sediment.</title>
        <authorList>
            <person name="Urakawa H."/>
            <person name="Garcia J.C."/>
            <person name="Nielsen J.L."/>
            <person name="Le V.Q."/>
            <person name="Kozlowski J.A."/>
            <person name="Stein L.Y."/>
            <person name="Lim C.K."/>
            <person name="Pommerening-Roser A."/>
            <person name="Martens-Habbena W."/>
            <person name="Stahl D.A."/>
            <person name="Klotz M.G."/>
        </authorList>
    </citation>
    <scope>NUCLEOTIDE SEQUENCE [LARGE SCALE GENOMIC DNA]</scope>
    <source>
        <strain evidence="2 3">APG3</strain>
    </source>
</reference>
<dbReference type="SUPFAM" id="SSF89372">
    <property type="entry name" value="Fucose-specific lectin"/>
    <property type="match status" value="2"/>
</dbReference>
<dbReference type="EMBL" id="CP021106">
    <property type="protein sequence ID" value="ARO87720.1"/>
    <property type="molecule type" value="Genomic_DNA"/>
</dbReference>
<evidence type="ECO:0000313" key="2">
    <source>
        <dbReference type="EMBL" id="ARO87720.1"/>
    </source>
</evidence>
<dbReference type="AlphaFoldDB" id="A0A1W6SPI6"/>
<accession>A0A1W6SPI6</accession>